<organism evidence="4 5">
    <name type="scientific">Mesorhizobium caraganae</name>
    <dbReference type="NCBI Taxonomy" id="483206"/>
    <lineage>
        <taxon>Bacteria</taxon>
        <taxon>Pseudomonadati</taxon>
        <taxon>Pseudomonadota</taxon>
        <taxon>Alphaproteobacteria</taxon>
        <taxon>Hyphomicrobiales</taxon>
        <taxon>Phyllobacteriaceae</taxon>
        <taxon>Mesorhizobium</taxon>
    </lineage>
</organism>
<dbReference type="CDD" id="cd04301">
    <property type="entry name" value="NAT_SF"/>
    <property type="match status" value="1"/>
</dbReference>
<dbReference type="Proteomes" id="UP001433071">
    <property type="component" value="Unassembled WGS sequence"/>
</dbReference>
<dbReference type="Pfam" id="PF13508">
    <property type="entry name" value="Acetyltransf_7"/>
    <property type="match status" value="1"/>
</dbReference>
<dbReference type="PANTHER" id="PTHR13947">
    <property type="entry name" value="GNAT FAMILY N-ACETYLTRANSFERASE"/>
    <property type="match status" value="1"/>
</dbReference>
<dbReference type="RefSeq" id="WP_352559796.1">
    <property type="nucleotide sequence ID" value="NZ_JAMYQB010000017.1"/>
</dbReference>
<evidence type="ECO:0000256" key="2">
    <source>
        <dbReference type="SAM" id="MobiDB-lite"/>
    </source>
</evidence>
<reference evidence="4 5" key="1">
    <citation type="journal article" date="2024" name="Proc. Natl. Acad. Sci. U.S.A.">
        <title>The evolutionary genomics of adaptation to stress in wild rhizobium bacteria.</title>
        <authorList>
            <person name="Kehlet-Delgado H."/>
            <person name="Montoya A.P."/>
            <person name="Jensen K.T."/>
            <person name="Wendlandt C.E."/>
            <person name="Dexheimer C."/>
            <person name="Roberts M."/>
            <person name="Torres Martinez L."/>
            <person name="Friesen M.L."/>
            <person name="Griffitts J.S."/>
            <person name="Porter S.S."/>
        </authorList>
    </citation>
    <scope>NUCLEOTIDE SEQUENCE [LARGE SCALE GENOMIC DNA]</scope>
    <source>
        <strain evidence="4 5">M0641</strain>
    </source>
</reference>
<dbReference type="InterPro" id="IPR050769">
    <property type="entry name" value="NAT_camello-type"/>
</dbReference>
<evidence type="ECO:0000256" key="1">
    <source>
        <dbReference type="ARBA" id="ARBA00022679"/>
    </source>
</evidence>
<keyword evidence="5" id="KW-1185">Reference proteome</keyword>
<dbReference type="SUPFAM" id="SSF55729">
    <property type="entry name" value="Acyl-CoA N-acyltransferases (Nat)"/>
    <property type="match status" value="1"/>
</dbReference>
<dbReference type="PANTHER" id="PTHR13947:SF37">
    <property type="entry name" value="LD18367P"/>
    <property type="match status" value="1"/>
</dbReference>
<dbReference type="EMBL" id="JAMYQB010000017">
    <property type="protein sequence ID" value="MER9406456.1"/>
    <property type="molecule type" value="Genomic_DNA"/>
</dbReference>
<dbReference type="Gene3D" id="3.40.630.30">
    <property type="match status" value="1"/>
</dbReference>
<keyword evidence="1" id="KW-0808">Transferase</keyword>
<feature type="region of interest" description="Disordered" evidence="2">
    <location>
        <begin position="158"/>
        <end position="179"/>
    </location>
</feature>
<proteinExistence type="predicted"/>
<evidence type="ECO:0000259" key="3">
    <source>
        <dbReference type="PROSITE" id="PS51186"/>
    </source>
</evidence>
<dbReference type="InterPro" id="IPR016181">
    <property type="entry name" value="Acyl_CoA_acyltransferase"/>
</dbReference>
<evidence type="ECO:0000313" key="5">
    <source>
        <dbReference type="Proteomes" id="UP001433071"/>
    </source>
</evidence>
<dbReference type="InterPro" id="IPR000182">
    <property type="entry name" value="GNAT_dom"/>
</dbReference>
<sequence length="179" mass="20319">MDQLAVVVRRATEREHQAIRALVRSERLNPTGINWPNFMVAVAKGRVIGAVQIRKHSDGSRELGSLVVTKEARSHGIASRLIDTLLADDQEPIWLITAVPNANAYSRWGFEQIQVREAPAKVRRNHLMGSMARIISFFKRRPMQQLVILERRPIDGRMTTRKSAPGLRRERDQGERAPA</sequence>
<comment type="caution">
    <text evidence="4">The sequence shown here is derived from an EMBL/GenBank/DDBJ whole genome shotgun (WGS) entry which is preliminary data.</text>
</comment>
<feature type="domain" description="N-acetyltransferase" evidence="3">
    <location>
        <begin position="6"/>
        <end position="144"/>
    </location>
</feature>
<evidence type="ECO:0000313" key="4">
    <source>
        <dbReference type="EMBL" id="MER9406456.1"/>
    </source>
</evidence>
<dbReference type="PROSITE" id="PS51186">
    <property type="entry name" value="GNAT"/>
    <property type="match status" value="1"/>
</dbReference>
<protein>
    <submittedName>
        <fullName evidence="4">GNAT family N-acetyltransferase</fullName>
    </submittedName>
</protein>
<name>A0ABV1Z3A9_9HYPH</name>
<feature type="compositionally biased region" description="Basic and acidic residues" evidence="2">
    <location>
        <begin position="167"/>
        <end position="179"/>
    </location>
</feature>
<gene>
    <name evidence="4" type="ORF">NKI36_20695</name>
</gene>
<accession>A0ABV1Z3A9</accession>